<dbReference type="PANTHER" id="PTHR28243">
    <property type="entry name" value="AGL049CP"/>
    <property type="match status" value="1"/>
</dbReference>
<accession>A0A2W4VRT7</accession>
<evidence type="ECO:0000313" key="2">
    <source>
        <dbReference type="EMBL" id="PZO35192.1"/>
    </source>
</evidence>
<sequence length="203" mass="22771">MSDSDPSLSKASALAPWRSPLARALHRNRSQPHSRYFQLATITPAGRPANRTVVFRGWLADTNTLTLIADHRSAKVADIAAHPWAAACWYFTSTREQFRLAGPIQLVHTADRDAALTLARQNSWEALSDKARQQFYWPHPAQPRSADTAFDPRAIDETPPDDFCLVLLAPHQVDHLELRGDPQNRTLYSHHADAIWDVNAVNP</sequence>
<proteinExistence type="predicted"/>
<protein>
    <submittedName>
        <fullName evidence="2">Pyridoxamine 5'-phosphate oxidase</fullName>
    </submittedName>
</protein>
<dbReference type="SUPFAM" id="SSF50475">
    <property type="entry name" value="FMN-binding split barrel"/>
    <property type="match status" value="1"/>
</dbReference>
<dbReference type="InterPro" id="IPR012349">
    <property type="entry name" value="Split_barrel_FMN-bd"/>
</dbReference>
<dbReference type="InterPro" id="IPR024015">
    <property type="entry name" value="Pyridox_Oxase_FMN-dep_Alr4036"/>
</dbReference>
<dbReference type="Gene3D" id="2.30.110.10">
    <property type="entry name" value="Electron Transport, Fmn-binding Protein, Chain A"/>
    <property type="match status" value="1"/>
</dbReference>
<evidence type="ECO:0000313" key="3">
    <source>
        <dbReference type="Proteomes" id="UP000249081"/>
    </source>
</evidence>
<dbReference type="Pfam" id="PF12766">
    <property type="entry name" value="Pyridox_oxase_2"/>
    <property type="match status" value="1"/>
</dbReference>
<feature type="domain" description="Pyridoxamine 5'-phosphate oxidase Alr4036 family FMN-binding" evidence="1">
    <location>
        <begin position="15"/>
        <end position="107"/>
    </location>
</feature>
<gene>
    <name evidence="2" type="ORF">DCF17_19140</name>
</gene>
<comment type="caution">
    <text evidence="2">The sequence shown here is derived from an EMBL/GenBank/DDBJ whole genome shotgun (WGS) entry which is preliminary data.</text>
</comment>
<dbReference type="AlphaFoldDB" id="A0A2W4VRT7"/>
<dbReference type="InterPro" id="IPR024624">
    <property type="entry name" value="Pyridox_Oxase_Alr4036_FMN-bd"/>
</dbReference>
<dbReference type="NCBIfam" id="TIGR04026">
    <property type="entry name" value="PPOX_FMN_cyano"/>
    <property type="match status" value="1"/>
</dbReference>
<reference evidence="3" key="1">
    <citation type="submission" date="2018-04" db="EMBL/GenBank/DDBJ databases">
        <authorList>
            <person name="Cornet L."/>
        </authorList>
    </citation>
    <scope>NUCLEOTIDE SEQUENCE [LARGE SCALE GENOMIC DNA]</scope>
</reference>
<evidence type="ECO:0000259" key="1">
    <source>
        <dbReference type="Pfam" id="PF12766"/>
    </source>
</evidence>
<organism evidence="2 3">
    <name type="scientific">Shackletoniella antarctica</name>
    <dbReference type="NCBI Taxonomy" id="268115"/>
    <lineage>
        <taxon>Bacteria</taxon>
        <taxon>Bacillati</taxon>
        <taxon>Cyanobacteriota</taxon>
        <taxon>Cyanophyceae</taxon>
        <taxon>Oculatellales</taxon>
        <taxon>Oculatellaceae</taxon>
        <taxon>Shackletoniella</taxon>
    </lineage>
</organism>
<dbReference type="EMBL" id="QBMN01000179">
    <property type="protein sequence ID" value="PZO35192.1"/>
    <property type="molecule type" value="Genomic_DNA"/>
</dbReference>
<dbReference type="PANTHER" id="PTHR28243:SF1">
    <property type="entry name" value="PYRIDOXAMINE 5'-PHOSPHATE OXIDASE ALR4036 FAMILY FMN-BINDING DOMAIN-CONTAINING PROTEIN"/>
    <property type="match status" value="1"/>
</dbReference>
<dbReference type="GO" id="GO:0010181">
    <property type="term" value="F:FMN binding"/>
    <property type="evidence" value="ECO:0007669"/>
    <property type="project" value="InterPro"/>
</dbReference>
<dbReference type="Proteomes" id="UP000249081">
    <property type="component" value="Unassembled WGS sequence"/>
</dbReference>
<reference evidence="2 3" key="2">
    <citation type="submission" date="2018-06" db="EMBL/GenBank/DDBJ databases">
        <title>Metagenomic assembly of (sub)arctic Cyanobacteria and their associated microbiome from non-axenic cultures.</title>
        <authorList>
            <person name="Baurain D."/>
        </authorList>
    </citation>
    <scope>NUCLEOTIDE SEQUENCE [LARGE SCALE GENOMIC DNA]</scope>
    <source>
        <strain evidence="2">ULC041bin1</strain>
    </source>
</reference>
<name>A0A2W4VRT7_9CYAN</name>